<name>A0AAV5JHQ6_9ROSI</name>
<sequence>MFRLPAISVLVQWRPLKVYLSTFDKAMGALVAEIDQEGKEQLVYYVNQNCKDAESSTVQHPISNKVPGSEVTHTQEIKEEWTLYFDGSSTIEEARAGIVLRDDKGHDTQARKPSQADSTPLRKPKSRSALLCPSSCCSCRFVGANSFDFSIPLNFPALPAGFPNLQLRFLLAGILVLECFATRVVGLSSGFEEAKSRTGKNEGSDELEG</sequence>
<comment type="caution">
    <text evidence="2">The sequence shown here is derived from an EMBL/GenBank/DDBJ whole genome shotgun (WGS) entry which is preliminary data.</text>
</comment>
<evidence type="ECO:0000313" key="2">
    <source>
        <dbReference type="EMBL" id="GKV10882.1"/>
    </source>
</evidence>
<dbReference type="AlphaFoldDB" id="A0AAV5JHQ6"/>
<evidence type="ECO:0000256" key="1">
    <source>
        <dbReference type="SAM" id="MobiDB-lite"/>
    </source>
</evidence>
<organism evidence="2 3">
    <name type="scientific">Rubroshorea leprosula</name>
    <dbReference type="NCBI Taxonomy" id="152421"/>
    <lineage>
        <taxon>Eukaryota</taxon>
        <taxon>Viridiplantae</taxon>
        <taxon>Streptophyta</taxon>
        <taxon>Embryophyta</taxon>
        <taxon>Tracheophyta</taxon>
        <taxon>Spermatophyta</taxon>
        <taxon>Magnoliopsida</taxon>
        <taxon>eudicotyledons</taxon>
        <taxon>Gunneridae</taxon>
        <taxon>Pentapetalae</taxon>
        <taxon>rosids</taxon>
        <taxon>malvids</taxon>
        <taxon>Malvales</taxon>
        <taxon>Dipterocarpaceae</taxon>
        <taxon>Rubroshorea</taxon>
    </lineage>
</organism>
<dbReference type="EMBL" id="BPVZ01000033">
    <property type="protein sequence ID" value="GKV10882.1"/>
    <property type="molecule type" value="Genomic_DNA"/>
</dbReference>
<feature type="region of interest" description="Disordered" evidence="1">
    <location>
        <begin position="102"/>
        <end position="129"/>
    </location>
</feature>
<dbReference type="Proteomes" id="UP001054252">
    <property type="component" value="Unassembled WGS sequence"/>
</dbReference>
<protein>
    <submittedName>
        <fullName evidence="2">Uncharacterized protein</fullName>
    </submittedName>
</protein>
<keyword evidence="3" id="KW-1185">Reference proteome</keyword>
<accession>A0AAV5JHQ6</accession>
<gene>
    <name evidence="2" type="ORF">SLEP1_g22189</name>
</gene>
<proteinExistence type="predicted"/>
<reference evidence="2 3" key="1">
    <citation type="journal article" date="2021" name="Commun. Biol.">
        <title>The genome of Shorea leprosula (Dipterocarpaceae) highlights the ecological relevance of drought in aseasonal tropical rainforests.</title>
        <authorList>
            <person name="Ng K.K.S."/>
            <person name="Kobayashi M.J."/>
            <person name="Fawcett J.A."/>
            <person name="Hatakeyama M."/>
            <person name="Paape T."/>
            <person name="Ng C.H."/>
            <person name="Ang C.C."/>
            <person name="Tnah L.H."/>
            <person name="Lee C.T."/>
            <person name="Nishiyama T."/>
            <person name="Sese J."/>
            <person name="O'Brien M.J."/>
            <person name="Copetti D."/>
            <person name="Mohd Noor M.I."/>
            <person name="Ong R.C."/>
            <person name="Putra M."/>
            <person name="Sireger I.Z."/>
            <person name="Indrioko S."/>
            <person name="Kosugi Y."/>
            <person name="Izuno A."/>
            <person name="Isagi Y."/>
            <person name="Lee S.L."/>
            <person name="Shimizu K.K."/>
        </authorList>
    </citation>
    <scope>NUCLEOTIDE SEQUENCE [LARGE SCALE GENOMIC DNA]</scope>
    <source>
        <strain evidence="2">214</strain>
    </source>
</reference>
<evidence type="ECO:0000313" key="3">
    <source>
        <dbReference type="Proteomes" id="UP001054252"/>
    </source>
</evidence>